<evidence type="ECO:0000313" key="3">
    <source>
        <dbReference type="Proteomes" id="UP000299102"/>
    </source>
</evidence>
<name>A0A4C1YGW1_EUMVA</name>
<dbReference type="AlphaFoldDB" id="A0A4C1YGW1"/>
<feature type="region of interest" description="Disordered" evidence="1">
    <location>
        <begin position="1"/>
        <end position="20"/>
    </location>
</feature>
<protein>
    <submittedName>
        <fullName evidence="2">Uncharacterized protein</fullName>
    </submittedName>
</protein>
<dbReference type="EMBL" id="BGZK01001202">
    <property type="protein sequence ID" value="GBP74290.1"/>
    <property type="molecule type" value="Genomic_DNA"/>
</dbReference>
<sequence length="121" mass="13693">MQNYRYTALGMRTGRERERMQHREELWQRIEARAAAAPEHRPHLRPDSAALQEPDLSRHSVERAAHEARRAAILRAPPPLLRKKSELPQDSATAKSLAEHRRTDDCSAVVPAPTAASSDRC</sequence>
<feature type="region of interest" description="Disordered" evidence="1">
    <location>
        <begin position="34"/>
        <end position="56"/>
    </location>
</feature>
<feature type="compositionally biased region" description="Low complexity" evidence="1">
    <location>
        <begin position="107"/>
        <end position="121"/>
    </location>
</feature>
<evidence type="ECO:0000313" key="2">
    <source>
        <dbReference type="EMBL" id="GBP74290.1"/>
    </source>
</evidence>
<gene>
    <name evidence="2" type="ORF">EVAR_42869_1</name>
</gene>
<organism evidence="2 3">
    <name type="scientific">Eumeta variegata</name>
    <name type="common">Bagworm moth</name>
    <name type="synonym">Eumeta japonica</name>
    <dbReference type="NCBI Taxonomy" id="151549"/>
    <lineage>
        <taxon>Eukaryota</taxon>
        <taxon>Metazoa</taxon>
        <taxon>Ecdysozoa</taxon>
        <taxon>Arthropoda</taxon>
        <taxon>Hexapoda</taxon>
        <taxon>Insecta</taxon>
        <taxon>Pterygota</taxon>
        <taxon>Neoptera</taxon>
        <taxon>Endopterygota</taxon>
        <taxon>Lepidoptera</taxon>
        <taxon>Glossata</taxon>
        <taxon>Ditrysia</taxon>
        <taxon>Tineoidea</taxon>
        <taxon>Psychidae</taxon>
        <taxon>Oiketicinae</taxon>
        <taxon>Eumeta</taxon>
    </lineage>
</organism>
<dbReference type="STRING" id="151549.A0A4C1YGW1"/>
<evidence type="ECO:0000256" key="1">
    <source>
        <dbReference type="SAM" id="MobiDB-lite"/>
    </source>
</evidence>
<reference evidence="2 3" key="1">
    <citation type="journal article" date="2019" name="Commun. Biol.">
        <title>The bagworm genome reveals a unique fibroin gene that provides high tensile strength.</title>
        <authorList>
            <person name="Kono N."/>
            <person name="Nakamura H."/>
            <person name="Ohtoshi R."/>
            <person name="Tomita M."/>
            <person name="Numata K."/>
            <person name="Arakawa K."/>
        </authorList>
    </citation>
    <scope>NUCLEOTIDE SEQUENCE [LARGE SCALE GENOMIC DNA]</scope>
</reference>
<proteinExistence type="predicted"/>
<dbReference type="Proteomes" id="UP000299102">
    <property type="component" value="Unassembled WGS sequence"/>
</dbReference>
<keyword evidence="3" id="KW-1185">Reference proteome</keyword>
<accession>A0A4C1YGW1</accession>
<comment type="caution">
    <text evidence="2">The sequence shown here is derived from an EMBL/GenBank/DDBJ whole genome shotgun (WGS) entry which is preliminary data.</text>
</comment>
<feature type="compositionally biased region" description="Basic and acidic residues" evidence="1">
    <location>
        <begin position="34"/>
        <end position="46"/>
    </location>
</feature>
<feature type="region of interest" description="Disordered" evidence="1">
    <location>
        <begin position="75"/>
        <end position="121"/>
    </location>
</feature>